<dbReference type="Pfam" id="PF18592">
    <property type="entry name" value="Tho1_MOS11_C"/>
    <property type="match status" value="1"/>
</dbReference>
<dbReference type="GO" id="GO:0005634">
    <property type="term" value="C:nucleus"/>
    <property type="evidence" value="ECO:0007669"/>
    <property type="project" value="TreeGrafter"/>
</dbReference>
<organism evidence="3 4">
    <name type="scientific">Musa balbisiana</name>
    <name type="common">Banana</name>
    <dbReference type="NCBI Taxonomy" id="52838"/>
    <lineage>
        <taxon>Eukaryota</taxon>
        <taxon>Viridiplantae</taxon>
        <taxon>Streptophyta</taxon>
        <taxon>Embryophyta</taxon>
        <taxon>Tracheophyta</taxon>
        <taxon>Spermatophyta</taxon>
        <taxon>Magnoliopsida</taxon>
        <taxon>Liliopsida</taxon>
        <taxon>Zingiberales</taxon>
        <taxon>Musaceae</taxon>
        <taxon>Musa</taxon>
    </lineage>
</organism>
<feature type="compositionally biased region" description="Basic and acidic residues" evidence="1">
    <location>
        <begin position="125"/>
        <end position="138"/>
    </location>
</feature>
<dbReference type="InterPro" id="IPR040746">
    <property type="entry name" value="THO1_MOS11_C"/>
</dbReference>
<evidence type="ECO:0000256" key="1">
    <source>
        <dbReference type="SAM" id="MobiDB-lite"/>
    </source>
</evidence>
<dbReference type="Proteomes" id="UP000317650">
    <property type="component" value="Chromosome 10"/>
</dbReference>
<feature type="compositionally biased region" description="Basic and acidic residues" evidence="1">
    <location>
        <begin position="98"/>
        <end position="108"/>
    </location>
</feature>
<dbReference type="PANTHER" id="PTHR47701:SF2">
    <property type="entry name" value="PROTEIN MODIFIER OF SNC1 11"/>
    <property type="match status" value="1"/>
</dbReference>
<feature type="compositionally biased region" description="Polar residues" evidence="1">
    <location>
        <begin position="1"/>
        <end position="10"/>
    </location>
</feature>
<proteinExistence type="predicted"/>
<dbReference type="EMBL" id="PYDT01000008">
    <property type="protein sequence ID" value="THU52797.1"/>
    <property type="molecule type" value="Genomic_DNA"/>
</dbReference>
<dbReference type="GO" id="GO:0016973">
    <property type="term" value="P:poly(A)+ mRNA export from nucleus"/>
    <property type="evidence" value="ECO:0007669"/>
    <property type="project" value="InterPro"/>
</dbReference>
<name>A0A4S8IVF0_MUSBA</name>
<comment type="caution">
    <text evidence="3">The sequence shown here is derived from an EMBL/GenBank/DDBJ whole genome shotgun (WGS) entry which is preliminary data.</text>
</comment>
<evidence type="ECO:0000313" key="4">
    <source>
        <dbReference type="Proteomes" id="UP000317650"/>
    </source>
</evidence>
<accession>A0A4S8IVF0</accession>
<feature type="domain" description="THO1-MOS11 C-terminal" evidence="2">
    <location>
        <begin position="77"/>
        <end position="110"/>
    </location>
</feature>
<evidence type="ECO:0000259" key="2">
    <source>
        <dbReference type="Pfam" id="PF18592"/>
    </source>
</evidence>
<dbReference type="PANTHER" id="PTHR47701">
    <property type="entry name" value="PROTEIN MODIFIER OF SNC1 11"/>
    <property type="match status" value="1"/>
</dbReference>
<feature type="region of interest" description="Disordered" evidence="1">
    <location>
        <begin position="1"/>
        <end position="51"/>
    </location>
</feature>
<sequence>MASQNPQTSAEPGKKALETPPPPAAAADKPAPPAACLENPIPSPDASSARLDPAIHGNAAAVGSNSVLTSAMQNGPVTDLQKKLRRAERFGTAVMLSEEEKRNSRAERFGTGSTLSGPKNVGLPEEQKRKARAERFGLKNDTVADEAAKKKARLERFATNSKMDTSEDEKRKARAIRFSQGSPNVIGQVNSDLVGGLCS</sequence>
<reference evidence="3 4" key="1">
    <citation type="journal article" date="2019" name="Nat. Plants">
        <title>Genome sequencing of Musa balbisiana reveals subgenome evolution and function divergence in polyploid bananas.</title>
        <authorList>
            <person name="Yao X."/>
        </authorList>
    </citation>
    <scope>NUCLEOTIDE SEQUENCE [LARGE SCALE GENOMIC DNA]</scope>
    <source>
        <strain evidence="4">cv. DH-PKW</strain>
        <tissue evidence="3">Leaves</tissue>
    </source>
</reference>
<dbReference type="AlphaFoldDB" id="A0A4S8IVF0"/>
<gene>
    <name evidence="3" type="ORF">C4D60_Mb10t07730</name>
</gene>
<dbReference type="InterPro" id="IPR044209">
    <property type="entry name" value="MOS11"/>
</dbReference>
<dbReference type="STRING" id="52838.A0A4S8IVF0"/>
<protein>
    <recommendedName>
        <fullName evidence="2">THO1-MOS11 C-terminal domain-containing protein</fullName>
    </recommendedName>
</protein>
<feature type="region of interest" description="Disordered" evidence="1">
    <location>
        <begin position="95"/>
        <end position="172"/>
    </location>
</feature>
<keyword evidence="4" id="KW-1185">Reference proteome</keyword>
<evidence type="ECO:0000313" key="3">
    <source>
        <dbReference type="EMBL" id="THU52797.1"/>
    </source>
</evidence>